<comment type="caution">
    <text evidence="3">The sequence shown here is derived from an EMBL/GenBank/DDBJ whole genome shotgun (WGS) entry which is preliminary data.</text>
</comment>
<reference evidence="3 4" key="1">
    <citation type="submission" date="2019-07" db="EMBL/GenBank/DDBJ databases">
        <title>De Novo Assembly of kiwifruit Actinidia rufa.</title>
        <authorList>
            <person name="Sugita-Konishi S."/>
            <person name="Sato K."/>
            <person name="Mori E."/>
            <person name="Abe Y."/>
            <person name="Kisaki G."/>
            <person name="Hamano K."/>
            <person name="Suezawa K."/>
            <person name="Otani M."/>
            <person name="Fukuda T."/>
            <person name="Manabe T."/>
            <person name="Gomi K."/>
            <person name="Tabuchi M."/>
            <person name="Akimitsu K."/>
            <person name="Kataoka I."/>
        </authorList>
    </citation>
    <scope>NUCLEOTIDE SEQUENCE [LARGE SCALE GENOMIC DNA]</scope>
    <source>
        <strain evidence="4">cv. Fuchu</strain>
    </source>
</reference>
<evidence type="ECO:0000313" key="4">
    <source>
        <dbReference type="Proteomes" id="UP000585474"/>
    </source>
</evidence>
<dbReference type="AlphaFoldDB" id="A0A7J0GBU8"/>
<dbReference type="Proteomes" id="UP000585474">
    <property type="component" value="Unassembled WGS sequence"/>
</dbReference>
<gene>
    <name evidence="3" type="ORF">Acr_20g0000710</name>
</gene>
<dbReference type="PROSITE" id="PS51375">
    <property type="entry name" value="PPR"/>
    <property type="match status" value="2"/>
</dbReference>
<keyword evidence="4" id="KW-1185">Reference proteome</keyword>
<dbReference type="InterPro" id="IPR011990">
    <property type="entry name" value="TPR-like_helical_dom_sf"/>
</dbReference>
<dbReference type="InterPro" id="IPR002885">
    <property type="entry name" value="PPR_rpt"/>
</dbReference>
<sequence>MSKRSAISVASLYKVSVTHCFAINLGSITDTYTANNILSVYAKCRELGVDLKVFDEIPHRDTVTWNSMTAGYENCGNLESAWGVLNSMRRSHSLIVKTRYGGDVYSASALLDMYAKCERVEDAYKVFRGMPERNFVSWNAMIAGLQKWVIADFFFIIRLYRAGRPCSDLATLQLGQQVHALALKSGFEANDFVASSLIFMYSKCGIIEDARKSFEVAPKNTSIIFGMEHYACGIDLFGCAGRPELAKALIAFEPDAMLWKTLLGACRTCGDIELATQVVSCLLELEP</sequence>
<keyword evidence="1" id="KW-0677">Repeat</keyword>
<dbReference type="EMBL" id="BJWL01000020">
    <property type="protein sequence ID" value="GFZ08263.1"/>
    <property type="molecule type" value="Genomic_DNA"/>
</dbReference>
<protein>
    <submittedName>
        <fullName evidence="3">Pentatricopeptide repeat (PPR) superfamily protein</fullName>
    </submittedName>
</protein>
<dbReference type="Gene3D" id="1.25.40.10">
    <property type="entry name" value="Tetratricopeptide repeat domain"/>
    <property type="match status" value="3"/>
</dbReference>
<dbReference type="GO" id="GO:0003723">
    <property type="term" value="F:RNA binding"/>
    <property type="evidence" value="ECO:0007669"/>
    <property type="project" value="InterPro"/>
</dbReference>
<dbReference type="Pfam" id="PF01535">
    <property type="entry name" value="PPR"/>
    <property type="match status" value="2"/>
</dbReference>
<evidence type="ECO:0000313" key="3">
    <source>
        <dbReference type="EMBL" id="GFZ08263.1"/>
    </source>
</evidence>
<dbReference type="PANTHER" id="PTHR47926">
    <property type="entry name" value="PENTATRICOPEPTIDE REPEAT-CONTAINING PROTEIN"/>
    <property type="match status" value="1"/>
</dbReference>
<evidence type="ECO:0000256" key="2">
    <source>
        <dbReference type="PROSITE-ProRule" id="PRU00708"/>
    </source>
</evidence>
<dbReference type="OrthoDB" id="724816at2759"/>
<accession>A0A7J0GBU8</accession>
<name>A0A7J0GBU8_9ERIC</name>
<proteinExistence type="predicted"/>
<dbReference type="GO" id="GO:0009451">
    <property type="term" value="P:RNA modification"/>
    <property type="evidence" value="ECO:0007669"/>
    <property type="project" value="InterPro"/>
</dbReference>
<evidence type="ECO:0000256" key="1">
    <source>
        <dbReference type="ARBA" id="ARBA00022737"/>
    </source>
</evidence>
<feature type="repeat" description="PPR" evidence="2">
    <location>
        <begin position="103"/>
        <end position="137"/>
    </location>
</feature>
<dbReference type="NCBIfam" id="TIGR00756">
    <property type="entry name" value="PPR"/>
    <property type="match status" value="2"/>
</dbReference>
<dbReference type="InterPro" id="IPR046960">
    <property type="entry name" value="PPR_At4g14850-like_plant"/>
</dbReference>
<feature type="repeat" description="PPR" evidence="2">
    <location>
        <begin position="61"/>
        <end position="91"/>
    </location>
</feature>
<organism evidence="3 4">
    <name type="scientific">Actinidia rufa</name>
    <dbReference type="NCBI Taxonomy" id="165716"/>
    <lineage>
        <taxon>Eukaryota</taxon>
        <taxon>Viridiplantae</taxon>
        <taxon>Streptophyta</taxon>
        <taxon>Embryophyta</taxon>
        <taxon>Tracheophyta</taxon>
        <taxon>Spermatophyta</taxon>
        <taxon>Magnoliopsida</taxon>
        <taxon>eudicotyledons</taxon>
        <taxon>Gunneridae</taxon>
        <taxon>Pentapetalae</taxon>
        <taxon>asterids</taxon>
        <taxon>Ericales</taxon>
        <taxon>Actinidiaceae</taxon>
        <taxon>Actinidia</taxon>
    </lineage>
</organism>